<dbReference type="GO" id="GO:0045504">
    <property type="term" value="F:dynein heavy chain binding"/>
    <property type="evidence" value="ECO:0007669"/>
    <property type="project" value="TreeGrafter"/>
</dbReference>
<gene>
    <name evidence="12" type="ORF">NLI96_g3145</name>
</gene>
<comment type="subcellular location">
    <subcellularLocation>
        <location evidence="1">Cytoplasm</location>
        <location evidence="1">Cytoskeleton</location>
    </subcellularLocation>
</comment>
<dbReference type="Proteomes" id="UP001212997">
    <property type="component" value="Unassembled WGS sequence"/>
</dbReference>
<keyword evidence="4" id="KW-0963">Cytoplasm</keyword>
<comment type="caution">
    <text evidence="12">The sequence shown here is derived from an EMBL/GenBank/DDBJ whole genome shotgun (WGS) entry which is preliminary data.</text>
</comment>
<evidence type="ECO:0000256" key="5">
    <source>
        <dbReference type="ARBA" id="ARBA00022701"/>
    </source>
</evidence>
<feature type="compositionally biased region" description="Polar residues" evidence="11">
    <location>
        <begin position="461"/>
        <end position="471"/>
    </location>
</feature>
<accession>A0AAD5VCQ1</accession>
<keyword evidence="7" id="KW-0067">ATP-binding</keyword>
<dbReference type="AlphaFoldDB" id="A0AAD5VCQ1"/>
<feature type="compositionally biased region" description="Low complexity" evidence="11">
    <location>
        <begin position="479"/>
        <end position="492"/>
    </location>
</feature>
<dbReference type="GO" id="GO:0007018">
    <property type="term" value="P:microtubule-based movement"/>
    <property type="evidence" value="ECO:0007669"/>
    <property type="project" value="InterPro"/>
</dbReference>
<sequence>MNGSRSSTPDQPPQDLWFSILDSVSTSRSIPSKQVLLLGQPSTGKSSIAAALLQKPISDEVKEDQRSDFALGYDWADVRDDADEDTLARLSVYTVPSSAASYTALLPHFLPPRTSLQHTLVMIVLDWTRPWTFIDDLHTWLMWVEKWAKGDGARELEIVREENRERLQAHLQHYTEPSADPLPSVSTLSGALLPLGQGTLTHNSAGVPIVVVCSKADLIDEGNDVIGAGTSGMGGMVKGKGGEWEERTDGIMQILRTVCLKYGAGLFYTTPLPNTLQVLRQYALHQLFVPPAPSPAMSATGEAPAPIRNPFPFQHKPNTLDRDHIVIPAGWDSWGKIAVLRDGFDAKAWGEAWERDFDSSDAEIADGPGARKMYLSLVPDQGIKPTPLPPFNNPTPEQVFLAKNYDENSRRTDKDPRGAFRIPMENPIAGIVGPMGTSSFSLPNVERALSEMEGGINLGASASLNTSVSSDSTRKMPGRSSARPAAASALSPITSPGVTGRPSGASPTLATTPSPTAGQTQHEVLQNFFASLLNTKDRPGPGRAGAPRTNGESGVEEGS</sequence>
<proteinExistence type="inferred from homology"/>
<keyword evidence="5" id="KW-0493">Microtubule</keyword>
<feature type="compositionally biased region" description="Low complexity" evidence="11">
    <location>
        <begin position="502"/>
        <end position="518"/>
    </location>
</feature>
<dbReference type="InterPro" id="IPR022780">
    <property type="entry name" value="Dynein_light_int_chain"/>
</dbReference>
<keyword evidence="8" id="KW-0243">Dynein</keyword>
<comment type="similarity">
    <text evidence="2">Belongs to the dynein light intermediate chain family.</text>
</comment>
<dbReference type="SUPFAM" id="SSF52540">
    <property type="entry name" value="P-loop containing nucleoside triphosphate hydrolases"/>
    <property type="match status" value="1"/>
</dbReference>
<evidence type="ECO:0000256" key="3">
    <source>
        <dbReference type="ARBA" id="ARBA00022448"/>
    </source>
</evidence>
<keyword evidence="10" id="KW-0206">Cytoskeleton</keyword>
<dbReference type="InterPro" id="IPR008467">
    <property type="entry name" value="Dynein1_light_intermed_chain"/>
</dbReference>
<keyword evidence="6" id="KW-0547">Nucleotide-binding</keyword>
<feature type="compositionally biased region" description="Polar residues" evidence="11">
    <location>
        <begin position="519"/>
        <end position="534"/>
    </location>
</feature>
<keyword evidence="9" id="KW-0505">Motor protein</keyword>
<protein>
    <recommendedName>
        <fullName evidence="14">Dynein 1 light intermediate chain</fullName>
    </recommendedName>
</protein>
<evidence type="ECO:0000256" key="4">
    <source>
        <dbReference type="ARBA" id="ARBA00022490"/>
    </source>
</evidence>
<dbReference type="PANTHER" id="PTHR12688">
    <property type="entry name" value="DYNEIN LIGHT INTERMEDIATE CHAIN"/>
    <property type="match status" value="1"/>
</dbReference>
<evidence type="ECO:0000256" key="9">
    <source>
        <dbReference type="ARBA" id="ARBA00023175"/>
    </source>
</evidence>
<evidence type="ECO:0000313" key="13">
    <source>
        <dbReference type="Proteomes" id="UP001212997"/>
    </source>
</evidence>
<keyword evidence="13" id="KW-1185">Reference proteome</keyword>
<evidence type="ECO:0000256" key="10">
    <source>
        <dbReference type="ARBA" id="ARBA00023212"/>
    </source>
</evidence>
<dbReference type="InterPro" id="IPR027417">
    <property type="entry name" value="P-loop_NTPase"/>
</dbReference>
<dbReference type="GO" id="GO:0005874">
    <property type="term" value="C:microtubule"/>
    <property type="evidence" value="ECO:0007669"/>
    <property type="project" value="UniProtKB-KW"/>
</dbReference>
<name>A0AAD5VCQ1_9APHY</name>
<evidence type="ECO:0008006" key="14">
    <source>
        <dbReference type="Google" id="ProtNLM"/>
    </source>
</evidence>
<dbReference type="GO" id="GO:0005868">
    <property type="term" value="C:cytoplasmic dynein complex"/>
    <property type="evidence" value="ECO:0007669"/>
    <property type="project" value="InterPro"/>
</dbReference>
<evidence type="ECO:0000256" key="8">
    <source>
        <dbReference type="ARBA" id="ARBA00023017"/>
    </source>
</evidence>
<reference evidence="12" key="1">
    <citation type="submission" date="2022-07" db="EMBL/GenBank/DDBJ databases">
        <title>Genome Sequence of Physisporinus lineatus.</title>
        <authorList>
            <person name="Buettner E."/>
        </authorList>
    </citation>
    <scope>NUCLEOTIDE SEQUENCE</scope>
    <source>
        <strain evidence="12">VT162</strain>
    </source>
</reference>
<organism evidence="12 13">
    <name type="scientific">Meripilus lineatus</name>
    <dbReference type="NCBI Taxonomy" id="2056292"/>
    <lineage>
        <taxon>Eukaryota</taxon>
        <taxon>Fungi</taxon>
        <taxon>Dikarya</taxon>
        <taxon>Basidiomycota</taxon>
        <taxon>Agaricomycotina</taxon>
        <taxon>Agaricomycetes</taxon>
        <taxon>Polyporales</taxon>
        <taxon>Meripilaceae</taxon>
        <taxon>Meripilus</taxon>
    </lineage>
</organism>
<evidence type="ECO:0000256" key="2">
    <source>
        <dbReference type="ARBA" id="ARBA00006831"/>
    </source>
</evidence>
<dbReference type="GO" id="GO:0005524">
    <property type="term" value="F:ATP binding"/>
    <property type="evidence" value="ECO:0007669"/>
    <property type="project" value="UniProtKB-KW"/>
</dbReference>
<evidence type="ECO:0000256" key="1">
    <source>
        <dbReference type="ARBA" id="ARBA00004245"/>
    </source>
</evidence>
<evidence type="ECO:0000313" key="12">
    <source>
        <dbReference type="EMBL" id="KAJ3487996.1"/>
    </source>
</evidence>
<dbReference type="PANTHER" id="PTHR12688:SF0">
    <property type="entry name" value="DYNEIN LIGHT INTERMEDIATE CHAIN"/>
    <property type="match status" value="1"/>
</dbReference>
<dbReference type="GO" id="GO:0035974">
    <property type="term" value="C:meiotic spindle pole body"/>
    <property type="evidence" value="ECO:0007669"/>
    <property type="project" value="TreeGrafter"/>
</dbReference>
<dbReference type="EMBL" id="JANAWD010000077">
    <property type="protein sequence ID" value="KAJ3487996.1"/>
    <property type="molecule type" value="Genomic_DNA"/>
</dbReference>
<dbReference type="Pfam" id="PF05783">
    <property type="entry name" value="DLIC"/>
    <property type="match status" value="2"/>
</dbReference>
<evidence type="ECO:0000256" key="7">
    <source>
        <dbReference type="ARBA" id="ARBA00022840"/>
    </source>
</evidence>
<evidence type="ECO:0000256" key="6">
    <source>
        <dbReference type="ARBA" id="ARBA00022741"/>
    </source>
</evidence>
<dbReference type="GO" id="GO:0000226">
    <property type="term" value="P:microtubule cytoskeleton organization"/>
    <property type="evidence" value="ECO:0007669"/>
    <property type="project" value="TreeGrafter"/>
</dbReference>
<dbReference type="Gene3D" id="3.40.50.300">
    <property type="entry name" value="P-loop containing nucleotide triphosphate hydrolases"/>
    <property type="match status" value="1"/>
</dbReference>
<evidence type="ECO:0000256" key="11">
    <source>
        <dbReference type="SAM" id="MobiDB-lite"/>
    </source>
</evidence>
<feature type="region of interest" description="Disordered" evidence="11">
    <location>
        <begin position="461"/>
        <end position="559"/>
    </location>
</feature>
<keyword evidence="3" id="KW-0813">Transport</keyword>